<dbReference type="PANTHER" id="PTHR24329">
    <property type="entry name" value="HOMEOBOX PROTEIN ARISTALESS"/>
    <property type="match status" value="1"/>
</dbReference>
<comment type="caution">
    <text evidence="6">The sequence shown here is derived from an EMBL/GenBank/DDBJ whole genome shotgun (WGS) entry which is preliminary data.</text>
</comment>
<keyword evidence="2 3" id="KW-0539">Nucleus</keyword>
<dbReference type="Proteomes" id="UP000828390">
    <property type="component" value="Unassembled WGS sequence"/>
</dbReference>
<comment type="subcellular location">
    <subcellularLocation>
        <location evidence="1 2 3">Nucleus</location>
    </subcellularLocation>
</comment>
<feature type="DNA-binding region" description="Homeobox" evidence="2">
    <location>
        <begin position="162"/>
        <end position="221"/>
    </location>
</feature>
<feature type="compositionally biased region" description="Low complexity" evidence="4">
    <location>
        <begin position="115"/>
        <end position="129"/>
    </location>
</feature>
<dbReference type="SUPFAM" id="SSF46689">
    <property type="entry name" value="Homeodomain-like"/>
    <property type="match status" value="1"/>
</dbReference>
<protein>
    <recommendedName>
        <fullName evidence="5">Homeobox domain-containing protein</fullName>
    </recommendedName>
</protein>
<dbReference type="GO" id="GO:0000977">
    <property type="term" value="F:RNA polymerase II transcription regulatory region sequence-specific DNA binding"/>
    <property type="evidence" value="ECO:0007669"/>
    <property type="project" value="TreeGrafter"/>
</dbReference>
<name>A0A9D4E9K7_DREPO</name>
<reference evidence="6" key="2">
    <citation type="submission" date="2020-11" db="EMBL/GenBank/DDBJ databases">
        <authorList>
            <person name="McCartney M.A."/>
            <person name="Auch B."/>
            <person name="Kono T."/>
            <person name="Mallez S."/>
            <person name="Becker A."/>
            <person name="Gohl D.M."/>
            <person name="Silverstein K.A.T."/>
            <person name="Koren S."/>
            <person name="Bechman K.B."/>
            <person name="Herman A."/>
            <person name="Abrahante J.E."/>
            <person name="Garbe J."/>
        </authorList>
    </citation>
    <scope>NUCLEOTIDE SEQUENCE</scope>
    <source>
        <strain evidence="6">Duluth1</strain>
        <tissue evidence="6">Whole animal</tissue>
    </source>
</reference>
<evidence type="ECO:0000256" key="2">
    <source>
        <dbReference type="PROSITE-ProRule" id="PRU00108"/>
    </source>
</evidence>
<evidence type="ECO:0000256" key="1">
    <source>
        <dbReference type="ARBA" id="ARBA00004123"/>
    </source>
</evidence>
<dbReference type="PROSITE" id="PS50071">
    <property type="entry name" value="HOMEOBOX_2"/>
    <property type="match status" value="1"/>
</dbReference>
<dbReference type="Pfam" id="PF00046">
    <property type="entry name" value="Homeodomain"/>
    <property type="match status" value="1"/>
</dbReference>
<reference evidence="6" key="1">
    <citation type="journal article" date="2019" name="bioRxiv">
        <title>The Genome of the Zebra Mussel, Dreissena polymorpha: A Resource for Invasive Species Research.</title>
        <authorList>
            <person name="McCartney M.A."/>
            <person name="Auch B."/>
            <person name="Kono T."/>
            <person name="Mallez S."/>
            <person name="Zhang Y."/>
            <person name="Obille A."/>
            <person name="Becker A."/>
            <person name="Abrahante J.E."/>
            <person name="Garbe J."/>
            <person name="Badalamenti J.P."/>
            <person name="Herman A."/>
            <person name="Mangelson H."/>
            <person name="Liachko I."/>
            <person name="Sullivan S."/>
            <person name="Sone E.D."/>
            <person name="Koren S."/>
            <person name="Silverstein K.A.T."/>
            <person name="Beckman K.B."/>
            <person name="Gohl D.M."/>
        </authorList>
    </citation>
    <scope>NUCLEOTIDE SEQUENCE</scope>
    <source>
        <strain evidence="6">Duluth1</strain>
        <tissue evidence="6">Whole animal</tissue>
    </source>
</reference>
<accession>A0A9D4E9K7</accession>
<proteinExistence type="predicted"/>
<dbReference type="InterPro" id="IPR009057">
    <property type="entry name" value="Homeodomain-like_sf"/>
</dbReference>
<dbReference type="Gene3D" id="1.10.10.60">
    <property type="entry name" value="Homeodomain-like"/>
    <property type="match status" value="1"/>
</dbReference>
<dbReference type="InterPro" id="IPR050649">
    <property type="entry name" value="Paired_Homeobox_TFs"/>
</dbReference>
<gene>
    <name evidence="6" type="ORF">DPMN_177087</name>
</gene>
<feature type="compositionally biased region" description="Polar residues" evidence="4">
    <location>
        <begin position="130"/>
        <end position="147"/>
    </location>
</feature>
<dbReference type="GO" id="GO:0005634">
    <property type="term" value="C:nucleus"/>
    <property type="evidence" value="ECO:0007669"/>
    <property type="project" value="UniProtKB-SubCell"/>
</dbReference>
<dbReference type="EMBL" id="JAIWYP010000009">
    <property type="protein sequence ID" value="KAH3775681.1"/>
    <property type="molecule type" value="Genomic_DNA"/>
</dbReference>
<organism evidence="6 7">
    <name type="scientific">Dreissena polymorpha</name>
    <name type="common">Zebra mussel</name>
    <name type="synonym">Mytilus polymorpha</name>
    <dbReference type="NCBI Taxonomy" id="45954"/>
    <lineage>
        <taxon>Eukaryota</taxon>
        <taxon>Metazoa</taxon>
        <taxon>Spiralia</taxon>
        <taxon>Lophotrochozoa</taxon>
        <taxon>Mollusca</taxon>
        <taxon>Bivalvia</taxon>
        <taxon>Autobranchia</taxon>
        <taxon>Heteroconchia</taxon>
        <taxon>Euheterodonta</taxon>
        <taxon>Imparidentia</taxon>
        <taxon>Neoheterodontei</taxon>
        <taxon>Myida</taxon>
        <taxon>Dreissenoidea</taxon>
        <taxon>Dreissenidae</taxon>
        <taxon>Dreissena</taxon>
    </lineage>
</organism>
<evidence type="ECO:0000256" key="4">
    <source>
        <dbReference type="SAM" id="MobiDB-lite"/>
    </source>
</evidence>
<feature type="region of interest" description="Disordered" evidence="4">
    <location>
        <begin position="1"/>
        <end position="28"/>
    </location>
</feature>
<feature type="compositionally biased region" description="Polar residues" evidence="4">
    <location>
        <begin position="1"/>
        <end position="13"/>
    </location>
</feature>
<keyword evidence="7" id="KW-1185">Reference proteome</keyword>
<keyword evidence="2 3" id="KW-0371">Homeobox</keyword>
<evidence type="ECO:0000313" key="6">
    <source>
        <dbReference type="EMBL" id="KAH3775681.1"/>
    </source>
</evidence>
<dbReference type="CDD" id="cd00086">
    <property type="entry name" value="homeodomain"/>
    <property type="match status" value="1"/>
</dbReference>
<sequence length="341" mass="38191">MSAETPVSQNSNVPICERRSESRPSFDSPLIAETGISHNITRILNGHQQPIKDVSDTVRERSRAARYSPYDVAYTASSKQASHERCQSTDAVETEISAATGINAHRGTPNTSDCSMSSFESLSPISSSSTADTASPTENGSDSSQTDADLAASPDHKPDEKKKLARTNYTKEQLKTLMKIFHENPYPDSEMMDSIAKDFGVKETNIKIWFQNKRARWRRRVENVNNSMQSYTPSATMMSPYASYGFPYNQVTPQQVYGYQNYPWMQTGTFSHNNNQLLPAFDQNIALSSSSYSPFPSSLSYSQMVNTTSYPSAEENSRTSQLQAIYPNNMMYRKTMLHGVY</sequence>
<keyword evidence="2 3" id="KW-0238">DNA-binding</keyword>
<dbReference type="PANTHER" id="PTHR24329:SF543">
    <property type="entry name" value="FI01017P-RELATED"/>
    <property type="match status" value="1"/>
</dbReference>
<dbReference type="GO" id="GO:0000981">
    <property type="term" value="F:DNA-binding transcription factor activity, RNA polymerase II-specific"/>
    <property type="evidence" value="ECO:0007669"/>
    <property type="project" value="TreeGrafter"/>
</dbReference>
<evidence type="ECO:0000313" key="7">
    <source>
        <dbReference type="Proteomes" id="UP000828390"/>
    </source>
</evidence>
<feature type="domain" description="Homeobox" evidence="5">
    <location>
        <begin position="160"/>
        <end position="220"/>
    </location>
</feature>
<evidence type="ECO:0000256" key="3">
    <source>
        <dbReference type="RuleBase" id="RU000682"/>
    </source>
</evidence>
<evidence type="ECO:0000259" key="5">
    <source>
        <dbReference type="PROSITE" id="PS50071"/>
    </source>
</evidence>
<dbReference type="AlphaFoldDB" id="A0A9D4E9K7"/>
<feature type="region of interest" description="Disordered" evidence="4">
    <location>
        <begin position="99"/>
        <end position="168"/>
    </location>
</feature>
<dbReference type="SMART" id="SM00389">
    <property type="entry name" value="HOX"/>
    <property type="match status" value="1"/>
</dbReference>
<dbReference type="InterPro" id="IPR001356">
    <property type="entry name" value="HD"/>
</dbReference>